<dbReference type="PANTHER" id="PTHR12526">
    <property type="entry name" value="GLYCOSYLTRANSFERASE"/>
    <property type="match status" value="1"/>
</dbReference>
<evidence type="ECO:0000259" key="2">
    <source>
        <dbReference type="Pfam" id="PF00534"/>
    </source>
</evidence>
<feature type="region of interest" description="Disordered" evidence="1">
    <location>
        <begin position="373"/>
        <end position="409"/>
    </location>
</feature>
<dbReference type="Gene3D" id="3.40.50.2000">
    <property type="entry name" value="Glycogen Phosphorylase B"/>
    <property type="match status" value="2"/>
</dbReference>
<reference evidence="4 5" key="1">
    <citation type="journal article" date="2016" name="Int. J. Syst. Evol. Microbiol.">
        <title>Ensifer glycinis sp. nov., an novel rhizobial species associated with Glycine spp.</title>
        <authorList>
            <person name="Yan H."/>
            <person name="Yan J."/>
            <person name="Sui X.H."/>
            <person name="Wang E.T."/>
            <person name="Chen W.X."/>
            <person name="Zhang X.X."/>
            <person name="Chen W.F."/>
        </authorList>
    </citation>
    <scope>NUCLEOTIDE SEQUENCE [LARGE SCALE GENOMIC DNA]</scope>
    <source>
        <strain evidence="4 5">CCBAU 23380</strain>
    </source>
</reference>
<keyword evidence="5" id="KW-1185">Reference proteome</keyword>
<feature type="compositionally biased region" description="Low complexity" evidence="1">
    <location>
        <begin position="398"/>
        <end position="409"/>
    </location>
</feature>
<dbReference type="RefSeq" id="WP_064243755.1">
    <property type="nucleotide sequence ID" value="NZ_LPUX01000064.1"/>
</dbReference>
<dbReference type="InterPro" id="IPR001296">
    <property type="entry name" value="Glyco_trans_1"/>
</dbReference>
<dbReference type="STRING" id="1472378.AU381_18705"/>
<sequence length="409" mass="45708">MKIAQIAPLAERVPPKLYGGTERIVHCLTEELVRLGHDVTLFASGDSLTSAELVPCSQVALRLNADVIDFLPHHVVMLEEVRRRAQEFDVLHFHIDLLHFPLVRDFADRTVTTLHTRLDLLDLQPFYRLFTDIPVVSISDDQRRPVPPINWRGTVYHGLDEAVLPFTGKPAGNYLAFLGRISPEKGPDRAIEIATQTGMTLKIAAKVDKADRPYWESVVQPMIASHPNVEFVGEIDEHQKAEFLGNAAALLFPINWPEPFGLVMIEAMACGTPVLGFRYGSAPEVIEDGVSGILVDWVEEAVARMDEVLRLDRRRVRAAFERRFTTERMTRDYLEIYRNLPGLRTESSATRAAASDRIGLEVAHQPWRTAVESASPLAERSKSRGAIPVVLDNPKTIGPEQPRGGRPGQ</sequence>
<evidence type="ECO:0000313" key="4">
    <source>
        <dbReference type="EMBL" id="OAP36530.1"/>
    </source>
</evidence>
<evidence type="ECO:0000256" key="1">
    <source>
        <dbReference type="SAM" id="MobiDB-lite"/>
    </source>
</evidence>
<evidence type="ECO:0000259" key="3">
    <source>
        <dbReference type="Pfam" id="PF13439"/>
    </source>
</evidence>
<accession>A0A178XMQ8</accession>
<proteinExistence type="predicted"/>
<dbReference type="Proteomes" id="UP000094025">
    <property type="component" value="Unassembled WGS sequence"/>
</dbReference>
<dbReference type="EMBL" id="LPUX01000064">
    <property type="protein sequence ID" value="OAP36530.1"/>
    <property type="molecule type" value="Genomic_DNA"/>
</dbReference>
<dbReference type="SUPFAM" id="SSF53756">
    <property type="entry name" value="UDP-Glycosyltransferase/glycogen phosphorylase"/>
    <property type="match status" value="1"/>
</dbReference>
<keyword evidence="4" id="KW-0808">Transferase</keyword>
<dbReference type="InterPro" id="IPR028098">
    <property type="entry name" value="Glyco_trans_4-like_N"/>
</dbReference>
<dbReference type="PANTHER" id="PTHR12526:SF595">
    <property type="entry name" value="BLL5217 PROTEIN"/>
    <property type="match status" value="1"/>
</dbReference>
<feature type="domain" description="Glycosyltransferase subfamily 4-like N-terminal" evidence="3">
    <location>
        <begin position="18"/>
        <end position="122"/>
    </location>
</feature>
<dbReference type="Pfam" id="PF00534">
    <property type="entry name" value="Glycos_transf_1"/>
    <property type="match status" value="1"/>
</dbReference>
<name>A0A178XMQ8_9HYPH</name>
<dbReference type="OrthoDB" id="9801573at2"/>
<evidence type="ECO:0000313" key="5">
    <source>
        <dbReference type="Proteomes" id="UP000094025"/>
    </source>
</evidence>
<protein>
    <submittedName>
        <fullName evidence="4">Glycosyl transferase</fullName>
    </submittedName>
</protein>
<feature type="domain" description="Glycosyl transferase family 1" evidence="2">
    <location>
        <begin position="172"/>
        <end position="317"/>
    </location>
</feature>
<dbReference type="GO" id="GO:0016757">
    <property type="term" value="F:glycosyltransferase activity"/>
    <property type="evidence" value="ECO:0007669"/>
    <property type="project" value="InterPro"/>
</dbReference>
<dbReference type="AlphaFoldDB" id="A0A178XMQ8"/>
<organism evidence="4 5">
    <name type="scientific">Sinorhizobium glycinis</name>
    <dbReference type="NCBI Taxonomy" id="1472378"/>
    <lineage>
        <taxon>Bacteria</taxon>
        <taxon>Pseudomonadati</taxon>
        <taxon>Pseudomonadota</taxon>
        <taxon>Alphaproteobacteria</taxon>
        <taxon>Hyphomicrobiales</taxon>
        <taxon>Rhizobiaceae</taxon>
        <taxon>Sinorhizobium/Ensifer group</taxon>
        <taxon>Sinorhizobium</taxon>
    </lineage>
</organism>
<dbReference type="Pfam" id="PF13439">
    <property type="entry name" value="Glyco_transf_4"/>
    <property type="match status" value="1"/>
</dbReference>
<comment type="caution">
    <text evidence="4">The sequence shown here is derived from an EMBL/GenBank/DDBJ whole genome shotgun (WGS) entry which is preliminary data.</text>
</comment>
<dbReference type="CDD" id="cd03802">
    <property type="entry name" value="GT4_AviGT4-like"/>
    <property type="match status" value="1"/>
</dbReference>
<gene>
    <name evidence="4" type="ORF">AU381_18705</name>
</gene>